<evidence type="ECO:0000256" key="4">
    <source>
        <dbReference type="ARBA" id="ARBA00074102"/>
    </source>
</evidence>
<keyword evidence="6" id="KW-0560">Oxidoreductase</keyword>
<dbReference type="Pfam" id="PF14226">
    <property type="entry name" value="DIOX_N"/>
    <property type="match status" value="1"/>
</dbReference>
<dbReference type="GO" id="GO:0016491">
    <property type="term" value="F:oxidoreductase activity"/>
    <property type="evidence" value="ECO:0007669"/>
    <property type="project" value="UniProtKB-KW"/>
</dbReference>
<dbReference type="InterPro" id="IPR027443">
    <property type="entry name" value="IPNS-like_sf"/>
</dbReference>
<evidence type="ECO:0000256" key="5">
    <source>
        <dbReference type="ARBA" id="ARBA00076740"/>
    </source>
</evidence>
<dbReference type="InterPro" id="IPR005123">
    <property type="entry name" value="Oxoglu/Fe-dep_dioxygenase_dom"/>
</dbReference>
<evidence type="ECO:0000313" key="9">
    <source>
        <dbReference type="Proteomes" id="UP000501690"/>
    </source>
</evidence>
<dbReference type="PANTHER" id="PTHR47990">
    <property type="entry name" value="2-OXOGLUTARATE (2OG) AND FE(II)-DEPENDENT OXYGENASE SUPERFAMILY PROTEIN-RELATED"/>
    <property type="match status" value="1"/>
</dbReference>
<feature type="domain" description="Fe2OG dioxygenase" evidence="7">
    <location>
        <begin position="167"/>
        <end position="270"/>
    </location>
</feature>
<gene>
    <name evidence="8" type="ORF">DEO72_LG11g3213</name>
</gene>
<dbReference type="Proteomes" id="UP000501690">
    <property type="component" value="Linkage Group LG11"/>
</dbReference>
<evidence type="ECO:0000256" key="3">
    <source>
        <dbReference type="ARBA" id="ARBA00054658"/>
    </source>
</evidence>
<evidence type="ECO:0000259" key="7">
    <source>
        <dbReference type="PROSITE" id="PS51471"/>
    </source>
</evidence>
<evidence type="ECO:0000313" key="8">
    <source>
        <dbReference type="EMBL" id="QCE16200.1"/>
    </source>
</evidence>
<dbReference type="InterPro" id="IPR044861">
    <property type="entry name" value="IPNS-like_FE2OG_OXY"/>
</dbReference>
<dbReference type="Gramene" id="Vigun09g205100.1.v1.2">
    <property type="protein sequence ID" value="Vigun09g205100.1.v1.2"/>
    <property type="gene ID" value="Vigun09g205100.v1.2"/>
</dbReference>
<reference evidence="8 9" key="1">
    <citation type="submission" date="2019-04" db="EMBL/GenBank/DDBJ databases">
        <title>An improved genome assembly and genetic linkage map for asparagus bean, Vigna unguiculata ssp. sesquipedialis.</title>
        <authorList>
            <person name="Xia Q."/>
            <person name="Zhang R."/>
            <person name="Dong Y."/>
        </authorList>
    </citation>
    <scope>NUCLEOTIDE SEQUENCE [LARGE SCALE GENOMIC DNA]</scope>
    <source>
        <tissue evidence="8">Leaf</tissue>
    </source>
</reference>
<dbReference type="GO" id="GO:0046872">
    <property type="term" value="F:metal ion binding"/>
    <property type="evidence" value="ECO:0007669"/>
    <property type="project" value="UniProtKB-KW"/>
</dbReference>
<dbReference type="EMBL" id="CP039355">
    <property type="protein sequence ID" value="QCE16200.1"/>
    <property type="molecule type" value="Genomic_DNA"/>
</dbReference>
<sequence>MGSENMTIPCFDLCKGGMRLEEGSEEWKEMSKKVREACENHGCFLLICDDEIIPNTVCKDMFHNMKALFDLPEETKQQYVTAKPYRNYNGKNSPIPLSESFGIDDTFLSDNAEAFANFLWPQGNPPFSETLKTMTSKLVELSFLVLKMIVEGYGLPQHYISDAENMNSSSFSRLMKYRVDDESDNEHETVLPAHTDSSTLTIICQKDVQGLEVLSKTDKWIELEIPHDGVVVLVGDILQAWSNGRLHSVKHRVVLKGEKERYSFGLFANPKDDINIKVPEEFVDNQIHPLRYRPFKYGEYFDSYVSNALEALEVFECI</sequence>
<dbReference type="FunFam" id="2.60.120.330:FF:000017">
    <property type="entry name" value="2-oxoglutarate-dependent dioxygenase DAO"/>
    <property type="match status" value="1"/>
</dbReference>
<keyword evidence="9" id="KW-1185">Reference proteome</keyword>
<name>A0A4D6NQM5_VIGUN</name>
<dbReference type="InterPro" id="IPR026992">
    <property type="entry name" value="DIOX_N"/>
</dbReference>
<comment type="function">
    <text evidence="3">2-oxoglutarate-dependent dioxygenase essential for auxin catabolism and maintenance of auxin homeostasis in reproductive organs. Catalyzes the irreversible oxidation of indole-3-acetic acid (IAA) to the biologically inactive 2-oxoindole-3-acetic acid (OxIAA).</text>
</comment>
<proteinExistence type="inferred from homology"/>
<protein>
    <recommendedName>
        <fullName evidence="4">2-oxoglutarate-dependent dioxygenase DAO</fullName>
    </recommendedName>
    <alternativeName>
        <fullName evidence="5">Protein DIOXYGENASE FOR AUXIN OXIDATION</fullName>
    </alternativeName>
</protein>
<dbReference type="PROSITE" id="PS51471">
    <property type="entry name" value="FE2OG_OXY"/>
    <property type="match status" value="1"/>
</dbReference>
<dbReference type="Gene3D" id="2.60.120.330">
    <property type="entry name" value="B-lactam Antibiotic, Isopenicillin N Synthase, Chain"/>
    <property type="match status" value="1"/>
</dbReference>
<keyword evidence="1 6" id="KW-0479">Metal-binding</keyword>
<dbReference type="Pfam" id="PF03171">
    <property type="entry name" value="2OG-FeII_Oxy"/>
    <property type="match status" value="1"/>
</dbReference>
<dbReference type="AlphaFoldDB" id="A0A4D6NQM5"/>
<dbReference type="SUPFAM" id="SSF51197">
    <property type="entry name" value="Clavaminate synthase-like"/>
    <property type="match status" value="1"/>
</dbReference>
<organism evidence="8 9">
    <name type="scientific">Vigna unguiculata</name>
    <name type="common">Cowpea</name>
    <dbReference type="NCBI Taxonomy" id="3917"/>
    <lineage>
        <taxon>Eukaryota</taxon>
        <taxon>Viridiplantae</taxon>
        <taxon>Streptophyta</taxon>
        <taxon>Embryophyta</taxon>
        <taxon>Tracheophyta</taxon>
        <taxon>Spermatophyta</taxon>
        <taxon>Magnoliopsida</taxon>
        <taxon>eudicotyledons</taxon>
        <taxon>Gunneridae</taxon>
        <taxon>Pentapetalae</taxon>
        <taxon>rosids</taxon>
        <taxon>fabids</taxon>
        <taxon>Fabales</taxon>
        <taxon>Fabaceae</taxon>
        <taxon>Papilionoideae</taxon>
        <taxon>50 kb inversion clade</taxon>
        <taxon>NPAAA clade</taxon>
        <taxon>indigoferoid/millettioid clade</taxon>
        <taxon>Phaseoleae</taxon>
        <taxon>Vigna</taxon>
    </lineage>
</organism>
<evidence type="ECO:0000256" key="1">
    <source>
        <dbReference type="ARBA" id="ARBA00022723"/>
    </source>
</evidence>
<dbReference type="InterPro" id="IPR050231">
    <property type="entry name" value="Iron_ascorbate_oxido_reductase"/>
</dbReference>
<accession>A0A4D6NQM5</accession>
<comment type="similarity">
    <text evidence="6">Belongs to the iron/ascorbate-dependent oxidoreductase family.</text>
</comment>
<keyword evidence="2 6" id="KW-0408">Iron</keyword>
<evidence type="ECO:0000256" key="6">
    <source>
        <dbReference type="RuleBase" id="RU003682"/>
    </source>
</evidence>
<dbReference type="OrthoDB" id="288590at2759"/>
<evidence type="ECO:0000256" key="2">
    <source>
        <dbReference type="ARBA" id="ARBA00023004"/>
    </source>
</evidence>